<gene>
    <name evidence="3" type="ordered locus">Ping_0205</name>
</gene>
<feature type="domain" description="DUF4124" evidence="2">
    <location>
        <begin position="7"/>
        <end position="39"/>
    </location>
</feature>
<feature type="chain" id="PRO_5002636924" description="DUF4124 domain-containing protein" evidence="1">
    <location>
        <begin position="19"/>
        <end position="94"/>
    </location>
</feature>
<accession>A1SRF7</accession>
<keyword evidence="4" id="KW-1185">Reference proteome</keyword>
<keyword evidence="1" id="KW-0732">Signal</keyword>
<dbReference type="EMBL" id="CP000510">
    <property type="protein sequence ID" value="ABM02072.1"/>
    <property type="molecule type" value="Genomic_DNA"/>
</dbReference>
<evidence type="ECO:0000259" key="2">
    <source>
        <dbReference type="Pfam" id="PF13511"/>
    </source>
</evidence>
<protein>
    <recommendedName>
        <fullName evidence="2">DUF4124 domain-containing protein</fullName>
    </recommendedName>
</protein>
<proteinExistence type="predicted"/>
<sequence>MPSVIILLTFLFSCSVSADIYTWQDAGGVTHFSEKKPAQAFKTIASDFNHHKTYQQGVKISYDVEALTPQTASVENAGLNVQTDLIKESQQRQK</sequence>
<dbReference type="InterPro" id="IPR025392">
    <property type="entry name" value="DUF4124"/>
</dbReference>
<dbReference type="KEGG" id="pin:Ping_0205"/>
<dbReference type="AlphaFoldDB" id="A1SRF7"/>
<name>A1SRF7_PSYIN</name>
<dbReference type="STRING" id="357804.Ping_0205"/>
<feature type="signal peptide" evidence="1">
    <location>
        <begin position="1"/>
        <end position="18"/>
    </location>
</feature>
<evidence type="ECO:0000313" key="4">
    <source>
        <dbReference type="Proteomes" id="UP000000639"/>
    </source>
</evidence>
<evidence type="ECO:0000256" key="1">
    <source>
        <dbReference type="SAM" id="SignalP"/>
    </source>
</evidence>
<organism evidence="3 4">
    <name type="scientific">Psychromonas ingrahamii (strain DSM 17664 / CCUG 51855 / 37)</name>
    <dbReference type="NCBI Taxonomy" id="357804"/>
    <lineage>
        <taxon>Bacteria</taxon>
        <taxon>Pseudomonadati</taxon>
        <taxon>Pseudomonadota</taxon>
        <taxon>Gammaproteobacteria</taxon>
        <taxon>Alteromonadales</taxon>
        <taxon>Psychromonadaceae</taxon>
        <taxon>Psychromonas</taxon>
    </lineage>
</organism>
<evidence type="ECO:0000313" key="3">
    <source>
        <dbReference type="EMBL" id="ABM02072.1"/>
    </source>
</evidence>
<dbReference type="Proteomes" id="UP000000639">
    <property type="component" value="Chromosome"/>
</dbReference>
<dbReference type="Pfam" id="PF13511">
    <property type="entry name" value="DUF4124"/>
    <property type="match status" value="1"/>
</dbReference>
<dbReference type="RefSeq" id="WP_011768631.1">
    <property type="nucleotide sequence ID" value="NC_008709.1"/>
</dbReference>
<dbReference type="HOGENOM" id="CLU_2384034_0_0_6"/>
<reference evidence="3 4" key="1">
    <citation type="submission" date="2007-01" db="EMBL/GenBank/DDBJ databases">
        <title>Complete sequence of Psychromonas ingrahamii 37.</title>
        <authorList>
            <consortium name="US DOE Joint Genome Institute"/>
            <person name="Copeland A."/>
            <person name="Lucas S."/>
            <person name="Lapidus A."/>
            <person name="Barry K."/>
            <person name="Detter J.C."/>
            <person name="Glavina del Rio T."/>
            <person name="Hammon N."/>
            <person name="Israni S."/>
            <person name="Dalin E."/>
            <person name="Tice H."/>
            <person name="Pitluck S."/>
            <person name="Thompson L.S."/>
            <person name="Brettin T."/>
            <person name="Bruce D."/>
            <person name="Han C."/>
            <person name="Tapia R."/>
            <person name="Schmutz J."/>
            <person name="Larimer F."/>
            <person name="Land M."/>
            <person name="Hauser L."/>
            <person name="Kyrpides N."/>
            <person name="Ivanova N."/>
            <person name="Staley J."/>
            <person name="Richardson P."/>
        </authorList>
    </citation>
    <scope>NUCLEOTIDE SEQUENCE [LARGE SCALE GENOMIC DNA]</scope>
    <source>
        <strain evidence="3 4">37</strain>
    </source>
</reference>